<evidence type="ECO:0000313" key="3">
    <source>
        <dbReference type="Proteomes" id="UP000563523"/>
    </source>
</evidence>
<dbReference type="RefSeq" id="WP_176943087.1">
    <property type="nucleotide sequence ID" value="NZ_JABZEC010000006.1"/>
</dbReference>
<dbReference type="SUPFAM" id="SSF143100">
    <property type="entry name" value="TTHA1013/TTHA0281-like"/>
    <property type="match status" value="1"/>
</dbReference>
<dbReference type="EMBL" id="JABZEC010000006">
    <property type="protein sequence ID" value="NVY96932.1"/>
    <property type="molecule type" value="Genomic_DNA"/>
</dbReference>
<keyword evidence="3" id="KW-1185">Reference proteome</keyword>
<dbReference type="InterPro" id="IPR035069">
    <property type="entry name" value="TTHA1013/TTHA0281-like"/>
</dbReference>
<dbReference type="Pfam" id="PF15919">
    <property type="entry name" value="HicB_lk_antitox"/>
    <property type="match status" value="1"/>
</dbReference>
<dbReference type="AlphaFoldDB" id="A0A850R894"/>
<comment type="caution">
    <text evidence="2">The sequence shown here is derived from an EMBL/GenBank/DDBJ whole genome shotgun (WGS) entry which is preliminary data.</text>
</comment>
<dbReference type="Gene3D" id="3.30.160.250">
    <property type="match status" value="1"/>
</dbReference>
<reference evidence="2 3" key="1">
    <citation type="submission" date="2020-06" db="EMBL/GenBank/DDBJ databases">
        <authorList>
            <person name="Kang J."/>
        </authorList>
    </citation>
    <scope>NUCLEOTIDE SEQUENCE [LARGE SCALE GENOMIC DNA]</scope>
    <source>
        <strain evidence="2 3">DCY120</strain>
    </source>
</reference>
<sequence>MNVVYPIIITKDSQDKVPYFVQIPDLNGFTQGTSIANAMEMARDYIGLTILDREDNHESIPESNTALPHIDEGTATLIDVNIDTYRRKHDQKAIKKTLTIPNYLNELGKEQNINFSQVLTDGLKSILEN</sequence>
<protein>
    <submittedName>
        <fullName evidence="2">Type II toxin-antitoxin system HicB family antitoxin</fullName>
    </submittedName>
</protein>
<proteinExistence type="predicted"/>
<accession>A0A850R894</accession>
<dbReference type="InterPro" id="IPR031807">
    <property type="entry name" value="HicB-like"/>
</dbReference>
<evidence type="ECO:0000259" key="1">
    <source>
        <dbReference type="Pfam" id="PF15919"/>
    </source>
</evidence>
<feature type="domain" description="HicB-like antitoxin of toxin-antitoxin system" evidence="1">
    <location>
        <begin position="5"/>
        <end position="100"/>
    </location>
</feature>
<name>A0A850R894_9LACO</name>
<evidence type="ECO:0000313" key="2">
    <source>
        <dbReference type="EMBL" id="NVY96932.1"/>
    </source>
</evidence>
<dbReference type="Proteomes" id="UP000563523">
    <property type="component" value="Unassembled WGS sequence"/>
</dbReference>
<gene>
    <name evidence="2" type="ORF">HU830_07185</name>
</gene>
<organism evidence="2 3">
    <name type="scientific">Bombilactobacillus apium</name>
    <dbReference type="NCBI Taxonomy" id="2675299"/>
    <lineage>
        <taxon>Bacteria</taxon>
        <taxon>Bacillati</taxon>
        <taxon>Bacillota</taxon>
        <taxon>Bacilli</taxon>
        <taxon>Lactobacillales</taxon>
        <taxon>Lactobacillaceae</taxon>
        <taxon>Bombilactobacillus</taxon>
    </lineage>
</organism>